<keyword evidence="2" id="KW-1185">Reference proteome</keyword>
<gene>
    <name evidence="1" type="ORF">SEMRO_320_G116590.1</name>
</gene>
<name>A0A9N8HCX6_9STRA</name>
<dbReference type="PANTHER" id="PTHR16222:SF17">
    <property type="entry name" value="SELENOPROTEIN J"/>
    <property type="match status" value="1"/>
</dbReference>
<evidence type="ECO:0000313" key="2">
    <source>
        <dbReference type="Proteomes" id="UP001153069"/>
    </source>
</evidence>
<reference evidence="1" key="1">
    <citation type="submission" date="2020-06" db="EMBL/GenBank/DDBJ databases">
        <authorList>
            <consortium name="Plant Systems Biology data submission"/>
        </authorList>
    </citation>
    <scope>NUCLEOTIDE SEQUENCE</scope>
    <source>
        <strain evidence="1">D6</strain>
    </source>
</reference>
<protein>
    <submittedName>
        <fullName evidence="1">ADP-ribosylglycohydrolase</fullName>
    </submittedName>
</protein>
<dbReference type="Proteomes" id="UP001153069">
    <property type="component" value="Unassembled WGS sequence"/>
</dbReference>
<dbReference type="Pfam" id="PF03747">
    <property type="entry name" value="ADP_ribosyl_GH"/>
    <property type="match status" value="1"/>
</dbReference>
<dbReference type="AlphaFoldDB" id="A0A9N8HCX6"/>
<dbReference type="InterPro" id="IPR036705">
    <property type="entry name" value="Ribosyl_crysJ1_sf"/>
</dbReference>
<sequence length="357" mass="38693">MTSLLIQNRVTAALRGAFVADAASMGTHWIYDPAEMLKTVTSVETPEFRDPPSPKYYSATDFPGHYQNGMLSPYGEQLLFVTEHVASTMDLTGDAMSQEMFQWATTFGGRPDHALTTFIDNIKADKKFPECGADDDQAHIYMKVVPVVARYHGKPDLVDRLSQAVRVHQNNQKAVAFGIAAARILEAVILGAPLEEALETCQQNIKDDLANANVPNDAQEALMEAFQNAKTLGKEKSTLDEILLEVSHQKMKGNEDSNFYDLAGRSCALPGSFIGPIALFYKSASNAAASTTLFASALRENILASGDTCSRSVFIGAVFAALAANEKSDSLPSDWVEKMDPETLKKVDAAIGTIVST</sequence>
<dbReference type="InterPro" id="IPR005502">
    <property type="entry name" value="Ribosyl_crysJ1"/>
</dbReference>
<dbReference type="SUPFAM" id="SSF101478">
    <property type="entry name" value="ADP-ribosylglycohydrolase"/>
    <property type="match status" value="1"/>
</dbReference>
<dbReference type="EMBL" id="CAICTM010000319">
    <property type="protein sequence ID" value="CAB9507790.1"/>
    <property type="molecule type" value="Genomic_DNA"/>
</dbReference>
<accession>A0A9N8HCX6</accession>
<evidence type="ECO:0000313" key="1">
    <source>
        <dbReference type="EMBL" id="CAB9507790.1"/>
    </source>
</evidence>
<dbReference type="OrthoDB" id="206948at2759"/>
<organism evidence="1 2">
    <name type="scientific">Seminavis robusta</name>
    <dbReference type="NCBI Taxonomy" id="568900"/>
    <lineage>
        <taxon>Eukaryota</taxon>
        <taxon>Sar</taxon>
        <taxon>Stramenopiles</taxon>
        <taxon>Ochrophyta</taxon>
        <taxon>Bacillariophyta</taxon>
        <taxon>Bacillariophyceae</taxon>
        <taxon>Bacillariophycidae</taxon>
        <taxon>Naviculales</taxon>
        <taxon>Naviculaceae</taxon>
        <taxon>Seminavis</taxon>
    </lineage>
</organism>
<dbReference type="PANTHER" id="PTHR16222">
    <property type="entry name" value="ADP-RIBOSYLGLYCOHYDROLASE"/>
    <property type="match status" value="1"/>
</dbReference>
<proteinExistence type="predicted"/>
<comment type="caution">
    <text evidence="1">The sequence shown here is derived from an EMBL/GenBank/DDBJ whole genome shotgun (WGS) entry which is preliminary data.</text>
</comment>
<dbReference type="InterPro" id="IPR050792">
    <property type="entry name" value="ADP-ribosylglycohydrolase"/>
</dbReference>
<dbReference type="Gene3D" id="1.10.4080.10">
    <property type="entry name" value="ADP-ribosylation/Crystallin J1"/>
    <property type="match status" value="1"/>
</dbReference>